<reference evidence="2 3" key="1">
    <citation type="submission" date="2019-05" db="EMBL/GenBank/DDBJ databases">
        <title>Another draft genome of Portunus trituberculatus and its Hox gene families provides insights of decapod evolution.</title>
        <authorList>
            <person name="Jeong J.-H."/>
            <person name="Song I."/>
            <person name="Kim S."/>
            <person name="Choi T."/>
            <person name="Kim D."/>
            <person name="Ryu S."/>
            <person name="Kim W."/>
        </authorList>
    </citation>
    <scope>NUCLEOTIDE SEQUENCE [LARGE SCALE GENOMIC DNA]</scope>
    <source>
        <tissue evidence="2">Muscle</tissue>
    </source>
</reference>
<keyword evidence="3" id="KW-1185">Reference proteome</keyword>
<feature type="region of interest" description="Disordered" evidence="1">
    <location>
        <begin position="1"/>
        <end position="22"/>
    </location>
</feature>
<feature type="region of interest" description="Disordered" evidence="1">
    <location>
        <begin position="100"/>
        <end position="155"/>
    </location>
</feature>
<sequence>MMNRNHLADTSNSSPHDTATFKPSIGHGVEAEHNLWPRLYTSVCQRCHSSPSRLCCLPKMETIPHAAHARNNSFVTRFLPSPTTKSSCFTSSSPLEQFSACSSPPPQHATIEDEARGGGGSGVKWEGHGLTGPAPRTSEQRHRNGTGLLTAPPGGNTATEVLRVVVVVIVMVVVVVM</sequence>
<proteinExistence type="predicted"/>
<gene>
    <name evidence="2" type="ORF">E2C01_067473</name>
</gene>
<dbReference type="EMBL" id="VSRR010036175">
    <property type="protein sequence ID" value="MPC73155.1"/>
    <property type="molecule type" value="Genomic_DNA"/>
</dbReference>
<accession>A0A5B7HTQ1</accession>
<evidence type="ECO:0000256" key="1">
    <source>
        <dbReference type="SAM" id="MobiDB-lite"/>
    </source>
</evidence>
<evidence type="ECO:0000313" key="2">
    <source>
        <dbReference type="EMBL" id="MPC73155.1"/>
    </source>
</evidence>
<dbReference type="Proteomes" id="UP000324222">
    <property type="component" value="Unassembled WGS sequence"/>
</dbReference>
<name>A0A5B7HTQ1_PORTR</name>
<evidence type="ECO:0000313" key="3">
    <source>
        <dbReference type="Proteomes" id="UP000324222"/>
    </source>
</evidence>
<feature type="compositionally biased region" description="Polar residues" evidence="1">
    <location>
        <begin position="8"/>
        <end position="17"/>
    </location>
</feature>
<comment type="caution">
    <text evidence="2">The sequence shown here is derived from an EMBL/GenBank/DDBJ whole genome shotgun (WGS) entry which is preliminary data.</text>
</comment>
<dbReference type="AlphaFoldDB" id="A0A5B7HTQ1"/>
<organism evidence="2 3">
    <name type="scientific">Portunus trituberculatus</name>
    <name type="common">Swimming crab</name>
    <name type="synonym">Neptunus trituberculatus</name>
    <dbReference type="NCBI Taxonomy" id="210409"/>
    <lineage>
        <taxon>Eukaryota</taxon>
        <taxon>Metazoa</taxon>
        <taxon>Ecdysozoa</taxon>
        <taxon>Arthropoda</taxon>
        <taxon>Crustacea</taxon>
        <taxon>Multicrustacea</taxon>
        <taxon>Malacostraca</taxon>
        <taxon>Eumalacostraca</taxon>
        <taxon>Eucarida</taxon>
        <taxon>Decapoda</taxon>
        <taxon>Pleocyemata</taxon>
        <taxon>Brachyura</taxon>
        <taxon>Eubrachyura</taxon>
        <taxon>Portunoidea</taxon>
        <taxon>Portunidae</taxon>
        <taxon>Portuninae</taxon>
        <taxon>Portunus</taxon>
    </lineage>
</organism>
<protein>
    <submittedName>
        <fullName evidence="2">Uncharacterized protein</fullName>
    </submittedName>
</protein>